<dbReference type="RefSeq" id="WP_214187117.1">
    <property type="nucleotide sequence ID" value="NZ_BSDS01000001.1"/>
</dbReference>
<keyword evidence="2" id="KW-0472">Membrane</keyword>
<reference evidence="5" key="1">
    <citation type="submission" date="2022-12" db="EMBL/GenBank/DDBJ databases">
        <title>Reference genome sequencing for broad-spectrum identification of bacterial and archaeal isolates by mass spectrometry.</title>
        <authorList>
            <person name="Sekiguchi Y."/>
            <person name="Tourlousse D.M."/>
        </authorList>
    </citation>
    <scope>NUCLEOTIDE SEQUENCE</scope>
    <source>
        <strain evidence="5">H2</strain>
    </source>
</reference>
<feature type="domain" description="LysM" evidence="4">
    <location>
        <begin position="28"/>
        <end position="75"/>
    </location>
</feature>
<accession>A0A9W6FY80</accession>
<dbReference type="CDD" id="cd00118">
    <property type="entry name" value="LysM"/>
    <property type="match status" value="1"/>
</dbReference>
<keyword evidence="3" id="KW-0732">Signal</keyword>
<comment type="caution">
    <text evidence="5">The sequence shown here is derived from an EMBL/GenBank/DDBJ whole genome shotgun (WGS) entry which is preliminary data.</text>
</comment>
<organism evidence="5 6">
    <name type="scientific">Geobacter hydrogenophilus</name>
    <dbReference type="NCBI Taxonomy" id="40983"/>
    <lineage>
        <taxon>Bacteria</taxon>
        <taxon>Pseudomonadati</taxon>
        <taxon>Thermodesulfobacteriota</taxon>
        <taxon>Desulfuromonadia</taxon>
        <taxon>Geobacterales</taxon>
        <taxon>Geobacteraceae</taxon>
        <taxon>Geobacter</taxon>
    </lineage>
</organism>
<dbReference type="PIRSF" id="PIRSF029644">
    <property type="entry name" value="UCP029644"/>
    <property type="match status" value="1"/>
</dbReference>
<dbReference type="InterPro" id="IPR036779">
    <property type="entry name" value="LysM_dom_sf"/>
</dbReference>
<dbReference type="InterPro" id="IPR016930">
    <property type="entry name" value="UCP029644"/>
</dbReference>
<feature type="region of interest" description="Disordered" evidence="1">
    <location>
        <begin position="104"/>
        <end position="125"/>
    </location>
</feature>
<feature type="chain" id="PRO_5040989616" description="LysM domain-containing protein" evidence="3">
    <location>
        <begin position="25"/>
        <end position="549"/>
    </location>
</feature>
<evidence type="ECO:0000256" key="3">
    <source>
        <dbReference type="SAM" id="SignalP"/>
    </source>
</evidence>
<dbReference type="PROSITE" id="PS51782">
    <property type="entry name" value="LYSM"/>
    <property type="match status" value="1"/>
</dbReference>
<sequence length="549" mass="59637">MSTMKYVMILTVVCTAGLSLEAHAGPLVGITVAPGDTLRTLCRQHLENPDSCREIYRLNHMRNPDLIRPGQRVMVPAELLRGIPAEGVVSFVTGEVRYYRAAGEEGRPPQVGESLEEGGRLETGGDGTVEVTFGDGSSFLLKPDSVLSLVRSRQKGDEFVLRNLFLKTGRVLSRIRKATGHEQRYNIRTPSAVAGARGTEFRVSVDEEETTRSEVLAGTVAVEAMRREVMLHEGEGTGVRKGEIPAPPRPLLPPPRPLGVSPVYKSEPVRIGFSTVAGANALRATLARDGEMRAVVRERVMPVGEAFEVSGLDDGSYFLQATSIDEKGLEGKPLAPVPVVIRLNPMPPNVEAPREGAEYRSTTVTARWLRVGGATGYRIQIDGDHSFTSPLVDQRVEGVEQKVELGYGSYHFRVASVAPDGFQGEWSDALSFSLVKPPPTPAPAGAPEDDGKQMRIRVRDAGKGITYRFQVARDEQFADLLQDTKVEVPELVIPRPDAGTYYVRTLCIDAKGNEGSFSPPQSFVIERRFPYGMLGVAGGIVGLIIGLVL</sequence>
<gene>
    <name evidence="5" type="ORF">GHYDROH2_05870</name>
</gene>
<dbReference type="EMBL" id="BSDS01000001">
    <property type="protein sequence ID" value="GLI37086.1"/>
    <property type="molecule type" value="Genomic_DNA"/>
</dbReference>
<dbReference type="InterPro" id="IPR018392">
    <property type="entry name" value="LysM"/>
</dbReference>
<evidence type="ECO:0000313" key="5">
    <source>
        <dbReference type="EMBL" id="GLI37086.1"/>
    </source>
</evidence>
<evidence type="ECO:0000259" key="4">
    <source>
        <dbReference type="PROSITE" id="PS51782"/>
    </source>
</evidence>
<dbReference type="PANTHER" id="PTHR38731">
    <property type="entry name" value="LIPL45-RELATED LIPOPROTEIN-RELATED"/>
    <property type="match status" value="1"/>
</dbReference>
<dbReference type="AlphaFoldDB" id="A0A9W6FY80"/>
<dbReference type="Pfam" id="PF01476">
    <property type="entry name" value="LysM"/>
    <property type="match status" value="1"/>
</dbReference>
<dbReference type="InterPro" id="IPR013783">
    <property type="entry name" value="Ig-like_fold"/>
</dbReference>
<name>A0A9W6FY80_9BACT</name>
<keyword evidence="2" id="KW-0812">Transmembrane</keyword>
<feature type="signal peptide" evidence="3">
    <location>
        <begin position="1"/>
        <end position="24"/>
    </location>
</feature>
<dbReference type="Gene3D" id="2.60.40.10">
    <property type="entry name" value="Immunoglobulins"/>
    <property type="match status" value="2"/>
</dbReference>
<feature type="region of interest" description="Disordered" evidence="1">
    <location>
        <begin position="235"/>
        <end position="254"/>
    </location>
</feature>
<dbReference type="Gene3D" id="3.10.350.10">
    <property type="entry name" value="LysM domain"/>
    <property type="match status" value="1"/>
</dbReference>
<evidence type="ECO:0000313" key="6">
    <source>
        <dbReference type="Proteomes" id="UP001144352"/>
    </source>
</evidence>
<protein>
    <recommendedName>
        <fullName evidence="4">LysM domain-containing protein</fullName>
    </recommendedName>
</protein>
<dbReference type="InterPro" id="IPR006860">
    <property type="entry name" value="FecR"/>
</dbReference>
<dbReference type="Gene3D" id="2.60.120.1440">
    <property type="match status" value="1"/>
</dbReference>
<keyword evidence="2" id="KW-1133">Transmembrane helix</keyword>
<feature type="compositionally biased region" description="Pro residues" evidence="1">
    <location>
        <begin position="245"/>
        <end position="254"/>
    </location>
</feature>
<evidence type="ECO:0000256" key="2">
    <source>
        <dbReference type="SAM" id="Phobius"/>
    </source>
</evidence>
<evidence type="ECO:0000256" key="1">
    <source>
        <dbReference type="SAM" id="MobiDB-lite"/>
    </source>
</evidence>
<keyword evidence="6" id="KW-1185">Reference proteome</keyword>
<feature type="transmembrane region" description="Helical" evidence="2">
    <location>
        <begin position="529"/>
        <end position="548"/>
    </location>
</feature>
<proteinExistence type="predicted"/>
<dbReference type="Pfam" id="PF04773">
    <property type="entry name" value="FecR"/>
    <property type="match status" value="1"/>
</dbReference>
<dbReference type="Proteomes" id="UP001144352">
    <property type="component" value="Unassembled WGS sequence"/>
</dbReference>